<evidence type="ECO:0000256" key="4">
    <source>
        <dbReference type="ARBA" id="ARBA00022801"/>
    </source>
</evidence>
<dbReference type="STRING" id="1408163.A0A0F4YXC5"/>
<dbReference type="Gene3D" id="3.40.50.1100">
    <property type="match status" value="2"/>
</dbReference>
<dbReference type="EMBL" id="LASV01000119">
    <property type="protein sequence ID" value="KKA22889.1"/>
    <property type="molecule type" value="Genomic_DNA"/>
</dbReference>
<evidence type="ECO:0000259" key="8">
    <source>
        <dbReference type="Pfam" id="PF00291"/>
    </source>
</evidence>
<dbReference type="InterPro" id="IPR027278">
    <property type="entry name" value="ACCD_DCysDesulf"/>
</dbReference>
<dbReference type="GO" id="GO:0009310">
    <property type="term" value="P:amine catabolic process"/>
    <property type="evidence" value="ECO:0007669"/>
    <property type="project" value="InterPro"/>
</dbReference>
<dbReference type="AlphaFoldDB" id="A0A0F4YXC5"/>
<reference evidence="9 10" key="1">
    <citation type="submission" date="2015-04" db="EMBL/GenBank/DDBJ databases">
        <authorList>
            <person name="Heijne W.H."/>
            <person name="Fedorova N.D."/>
            <person name="Nierman W.C."/>
            <person name="Vollebregt A.W."/>
            <person name="Zhao Z."/>
            <person name="Wu L."/>
            <person name="Kumar M."/>
            <person name="Stam H."/>
            <person name="van den Berg M.A."/>
            <person name="Pel H.J."/>
        </authorList>
    </citation>
    <scope>NUCLEOTIDE SEQUENCE [LARGE SCALE GENOMIC DNA]</scope>
    <source>
        <strain evidence="9 10">CBS 393.64</strain>
    </source>
</reference>
<keyword evidence="4 9" id="KW-0378">Hydrolase</keyword>
<evidence type="ECO:0000256" key="1">
    <source>
        <dbReference type="ARBA" id="ARBA00001132"/>
    </source>
</evidence>
<comment type="cofactor">
    <cofactor evidence="2">
        <name>pyridoxal 5'-phosphate</name>
        <dbReference type="ChEBI" id="CHEBI:597326"/>
    </cofactor>
</comment>
<name>A0A0F4YXC5_RASE3</name>
<dbReference type="InterPro" id="IPR001926">
    <property type="entry name" value="TrpB-like_PALP"/>
</dbReference>
<feature type="active site" description="Nucleophile" evidence="6">
    <location>
        <position position="90"/>
    </location>
</feature>
<comment type="catalytic activity">
    <reaction evidence="1">
        <text>1-aminocyclopropane-1-carboxylate + H2O = 2-oxobutanoate + NH4(+)</text>
        <dbReference type="Rhea" id="RHEA:16933"/>
        <dbReference type="ChEBI" id="CHEBI:15377"/>
        <dbReference type="ChEBI" id="CHEBI:16763"/>
        <dbReference type="ChEBI" id="CHEBI:28938"/>
        <dbReference type="ChEBI" id="CHEBI:58360"/>
        <dbReference type="EC" id="3.5.99.7"/>
    </reaction>
</comment>
<dbReference type="GO" id="GO:0030170">
    <property type="term" value="F:pyridoxal phosphate binding"/>
    <property type="evidence" value="ECO:0007669"/>
    <property type="project" value="InterPro"/>
</dbReference>
<dbReference type="GO" id="GO:0019148">
    <property type="term" value="F:D-cysteine desulfhydrase activity"/>
    <property type="evidence" value="ECO:0007669"/>
    <property type="project" value="TreeGrafter"/>
</dbReference>
<dbReference type="PIRSF" id="PIRSF006278">
    <property type="entry name" value="ACCD_DCysDesulf"/>
    <property type="match status" value="1"/>
</dbReference>
<sequence>MAATVPLPEPFASIPRESLLFGPSPIQRLERISSDLSAASSRPVHIFAKRDDCNSGLAFGGNKTRKLEYFIADALAQGADTLVSVGGIQSNHTRQVAAVAAKFALKCSLLQEHWVPGDDAPNYDRVANLQLSRLMSAKVTIGPEVQAVGTKDNLFTHQDDKVRLATLCDEVRQNGGKPYLIPAGASDHPLGGLGFARWAFEVAEQEKTMGVFFNVIVVCAVTGSTMAGIIAGFKLLEKQPGQEGKRRKIIGVDASARPRETHATVLRLARQTGEKIGLQADDITADDVILDPRYHAGSYGVPDEQTIAAIKYGASMEAFITDPVYEGKSFAGMIDMARKGEFEENSYILYAHLGGQLALNSYADIIA</sequence>
<dbReference type="EC" id="3.5.99.7" evidence="9"/>
<dbReference type="GeneID" id="25315405"/>
<dbReference type="PANTHER" id="PTHR43780">
    <property type="entry name" value="1-AMINOCYCLOPROPANE-1-CARBOXYLATE DEAMINASE-RELATED"/>
    <property type="match status" value="1"/>
</dbReference>
<comment type="similarity">
    <text evidence="3">Belongs to the ACC deaminase/D-cysteine desulfhydrase family.</text>
</comment>
<dbReference type="SUPFAM" id="SSF53686">
    <property type="entry name" value="Tryptophan synthase beta subunit-like PLP-dependent enzymes"/>
    <property type="match status" value="1"/>
</dbReference>
<evidence type="ECO:0000256" key="5">
    <source>
        <dbReference type="ARBA" id="ARBA00022898"/>
    </source>
</evidence>
<evidence type="ECO:0000256" key="6">
    <source>
        <dbReference type="PIRSR" id="PIRSR006278-1"/>
    </source>
</evidence>
<protein>
    <submittedName>
        <fullName evidence="9">1-aminocyclopropane-1-carboxylate deaminase</fullName>
        <ecNumber evidence="9">3.5.99.7</ecNumber>
    </submittedName>
</protein>
<gene>
    <name evidence="9" type="ORF">T310_3055</name>
</gene>
<dbReference type="InterPro" id="IPR036052">
    <property type="entry name" value="TrpB-like_PALP_sf"/>
</dbReference>
<evidence type="ECO:0000256" key="3">
    <source>
        <dbReference type="ARBA" id="ARBA00008639"/>
    </source>
</evidence>
<feature type="domain" description="Tryptophan synthase beta chain-like PALP" evidence="8">
    <location>
        <begin position="19"/>
        <end position="352"/>
    </location>
</feature>
<dbReference type="CDD" id="cd06449">
    <property type="entry name" value="ACCD"/>
    <property type="match status" value="1"/>
</dbReference>
<feature type="modified residue" description="N6-(pyridoxal phosphate)lysine" evidence="7">
    <location>
        <position position="63"/>
    </location>
</feature>
<dbReference type="InterPro" id="IPR005965">
    <property type="entry name" value="ACP_carboxylate_deaminase"/>
</dbReference>
<dbReference type="OrthoDB" id="10266364at2759"/>
<dbReference type="PANTHER" id="PTHR43780:SF2">
    <property type="entry name" value="1-AMINOCYCLOPROPANE-1-CARBOXYLATE DEAMINASE-RELATED"/>
    <property type="match status" value="1"/>
</dbReference>
<keyword evidence="5 7" id="KW-0663">Pyridoxal phosphate</keyword>
<dbReference type="NCBIfam" id="TIGR01274">
    <property type="entry name" value="ACC_deam"/>
    <property type="match status" value="1"/>
</dbReference>
<dbReference type="RefSeq" id="XP_013329501.1">
    <property type="nucleotide sequence ID" value="XM_013474047.1"/>
</dbReference>
<evidence type="ECO:0000256" key="7">
    <source>
        <dbReference type="PIRSR" id="PIRSR006278-2"/>
    </source>
</evidence>
<keyword evidence="10" id="KW-1185">Reference proteome</keyword>
<evidence type="ECO:0000256" key="2">
    <source>
        <dbReference type="ARBA" id="ARBA00001933"/>
    </source>
</evidence>
<dbReference type="GO" id="GO:0008660">
    <property type="term" value="F:1-aminocyclopropane-1-carboxylate deaminase activity"/>
    <property type="evidence" value="ECO:0007669"/>
    <property type="project" value="UniProtKB-EC"/>
</dbReference>
<accession>A0A0F4YXC5</accession>
<comment type="caution">
    <text evidence="9">The sequence shown here is derived from an EMBL/GenBank/DDBJ whole genome shotgun (WGS) entry which is preliminary data.</text>
</comment>
<organism evidence="9 10">
    <name type="scientific">Rasamsonia emersonii (strain ATCC 16479 / CBS 393.64 / IMI 116815)</name>
    <dbReference type="NCBI Taxonomy" id="1408163"/>
    <lineage>
        <taxon>Eukaryota</taxon>
        <taxon>Fungi</taxon>
        <taxon>Dikarya</taxon>
        <taxon>Ascomycota</taxon>
        <taxon>Pezizomycotina</taxon>
        <taxon>Eurotiomycetes</taxon>
        <taxon>Eurotiomycetidae</taxon>
        <taxon>Eurotiales</taxon>
        <taxon>Trichocomaceae</taxon>
        <taxon>Rasamsonia</taxon>
    </lineage>
</organism>
<evidence type="ECO:0000313" key="9">
    <source>
        <dbReference type="EMBL" id="KKA22889.1"/>
    </source>
</evidence>
<dbReference type="Pfam" id="PF00291">
    <property type="entry name" value="PALP"/>
    <property type="match status" value="1"/>
</dbReference>
<dbReference type="Proteomes" id="UP000053958">
    <property type="component" value="Unassembled WGS sequence"/>
</dbReference>
<evidence type="ECO:0000313" key="10">
    <source>
        <dbReference type="Proteomes" id="UP000053958"/>
    </source>
</evidence>
<proteinExistence type="inferred from homology"/>